<dbReference type="RefSeq" id="WP_243366436.1">
    <property type="nucleotide sequence ID" value="NZ_CP094348.1"/>
</dbReference>
<keyword evidence="2" id="KW-1185">Reference proteome</keyword>
<reference evidence="1" key="1">
    <citation type="submission" date="2022-03" db="EMBL/GenBank/DDBJ databases">
        <authorList>
            <person name="Vrbovska V."/>
            <person name="Kovarovic V."/>
            <person name="Botka T."/>
            <person name="Pantucek R."/>
        </authorList>
    </citation>
    <scope>NUCLEOTIDE SEQUENCE</scope>
    <source>
        <strain evidence="1">CCM 2609</strain>
    </source>
</reference>
<dbReference type="Gene3D" id="1.25.40.10">
    <property type="entry name" value="Tetratricopeptide repeat domain"/>
    <property type="match status" value="2"/>
</dbReference>
<dbReference type="Pfam" id="PF13181">
    <property type="entry name" value="TPR_8"/>
    <property type="match status" value="1"/>
</dbReference>
<organism evidence="1 2">
    <name type="scientific">Macrococcus armenti</name>
    <dbReference type="NCBI Taxonomy" id="2875764"/>
    <lineage>
        <taxon>Bacteria</taxon>
        <taxon>Bacillati</taxon>
        <taxon>Bacillota</taxon>
        <taxon>Bacilli</taxon>
        <taxon>Bacillales</taxon>
        <taxon>Staphylococcaceae</taxon>
        <taxon>Macrococcus</taxon>
    </lineage>
</organism>
<evidence type="ECO:0000313" key="2">
    <source>
        <dbReference type="Proteomes" id="UP000830343"/>
    </source>
</evidence>
<proteinExistence type="predicted"/>
<reference evidence="1" key="2">
    <citation type="submission" date="2022-04" db="EMBL/GenBank/DDBJ databases">
        <title>Antimicrobial genetic elements in methicillin-resistant Macrococcus armenti.</title>
        <authorList>
            <person name="Keller J.E."/>
            <person name="Schwendener S."/>
            <person name="Pantucek R."/>
            <person name="Perreten V."/>
        </authorList>
    </citation>
    <scope>NUCLEOTIDE SEQUENCE</scope>
    <source>
        <strain evidence="1">CCM 2609</strain>
    </source>
</reference>
<accession>A0ABY3ZW30</accession>
<dbReference type="InterPro" id="IPR011990">
    <property type="entry name" value="TPR-like_helical_dom_sf"/>
</dbReference>
<evidence type="ECO:0000313" key="1">
    <source>
        <dbReference type="EMBL" id="UOB21058.1"/>
    </source>
</evidence>
<dbReference type="Proteomes" id="UP000830343">
    <property type="component" value="Chromosome"/>
</dbReference>
<dbReference type="SMART" id="SM00028">
    <property type="entry name" value="TPR"/>
    <property type="match status" value="2"/>
</dbReference>
<sequence length="472" mass="56630">MGDVIRFPVNEDEFYKIGLKKQGERLYEEAISFFIKSLNLNHKYDTVQQIANCFSELGKYEKAQHYLLEYLKDDFNEDDVFYDLSQLYIKQRDPNKAFLFGMYYCLLSDDMNYLDELTQLFEVVYKDVTKAEVESEDFVVHFIFQYFFEHMNYELALEWIEFQPYDIQKRTEIRNLKAMTLLFNGKYNEASKILKQLLEENPADINALCHYTLLLYNTHQTELYTVYLKKLRTIIPMNDDEKFKLGIVLNFLKEYMESYQLLFPLYQKGKYRNSQMLHALSYSSYELGYTAQSDQFFSQLSELVSNPGMSPRKRAEGEFYIHQTIMPLLNDNDRYRRLIGIFLLSKVEDKTLMINQDVWRHLEAMPDYEKLYLSYIFHNIQLVKLDFIHKGLELIHRHINQIALMERWIDIAETVIEHKMDLKQVNAYVAVCYFIFERAHDDSLSKRAAIELFGTTRYHFMKVYNQFKQINI</sequence>
<dbReference type="SUPFAM" id="SSF48452">
    <property type="entry name" value="TPR-like"/>
    <property type="match status" value="1"/>
</dbReference>
<evidence type="ECO:0008006" key="3">
    <source>
        <dbReference type="Google" id="ProtNLM"/>
    </source>
</evidence>
<name>A0ABY3ZW30_9STAP</name>
<dbReference type="EMBL" id="CP094348">
    <property type="protein sequence ID" value="UOB21058.1"/>
    <property type="molecule type" value="Genomic_DNA"/>
</dbReference>
<protein>
    <recommendedName>
        <fullName evidence="3">Tetratricopeptide repeat protein</fullName>
    </recommendedName>
</protein>
<gene>
    <name evidence="1" type="ORF">MRZ06_02965</name>
</gene>
<dbReference type="InterPro" id="IPR019734">
    <property type="entry name" value="TPR_rpt"/>
</dbReference>